<accession>A0ABV2PRQ2</accession>
<comment type="caution">
    <text evidence="1">The sequence shown here is derived from an EMBL/GenBank/DDBJ whole genome shotgun (WGS) entry which is preliminary data.</text>
</comment>
<evidence type="ECO:0000313" key="2">
    <source>
        <dbReference type="Proteomes" id="UP001549251"/>
    </source>
</evidence>
<dbReference type="EMBL" id="JBEPSD010000001">
    <property type="protein sequence ID" value="MET4567704.1"/>
    <property type="molecule type" value="Genomic_DNA"/>
</dbReference>
<proteinExistence type="predicted"/>
<dbReference type="RefSeq" id="WP_354546584.1">
    <property type="nucleotide sequence ID" value="NZ_JBEPSD010000001.1"/>
</dbReference>
<evidence type="ECO:0000313" key="1">
    <source>
        <dbReference type="EMBL" id="MET4567704.1"/>
    </source>
</evidence>
<organism evidence="1 2">
    <name type="scientific">Rhodanobacter soli</name>
    <dbReference type="NCBI Taxonomy" id="590609"/>
    <lineage>
        <taxon>Bacteria</taxon>
        <taxon>Pseudomonadati</taxon>
        <taxon>Pseudomonadota</taxon>
        <taxon>Gammaproteobacteria</taxon>
        <taxon>Lysobacterales</taxon>
        <taxon>Rhodanobacteraceae</taxon>
        <taxon>Rhodanobacter</taxon>
    </lineage>
</organism>
<dbReference type="Proteomes" id="UP001549251">
    <property type="component" value="Unassembled WGS sequence"/>
</dbReference>
<evidence type="ECO:0008006" key="3">
    <source>
        <dbReference type="Google" id="ProtNLM"/>
    </source>
</evidence>
<gene>
    <name evidence="1" type="ORF">ABIE04_000031</name>
</gene>
<reference evidence="1 2" key="1">
    <citation type="submission" date="2024-06" db="EMBL/GenBank/DDBJ databases">
        <title>Sorghum-associated microbial communities from plants grown in Nebraska, USA.</title>
        <authorList>
            <person name="Schachtman D."/>
        </authorList>
    </citation>
    <scope>NUCLEOTIDE SEQUENCE [LARGE SCALE GENOMIC DNA]</scope>
    <source>
        <strain evidence="1 2">1757</strain>
    </source>
</reference>
<keyword evidence="2" id="KW-1185">Reference proteome</keyword>
<sequence>MIVYTVKQNENGLWSVAYMGITLADGLHLGPAITQAREAARAEHLDSGLTTRVEMHGADAIVPLANYQKPQGNWTGATA</sequence>
<name>A0ABV2PRQ2_9GAMM</name>
<protein>
    <recommendedName>
        <fullName evidence="3">DUF2188 domain-containing protein</fullName>
    </recommendedName>
</protein>